<dbReference type="InterPro" id="IPR050819">
    <property type="entry name" value="Tripeptidyl-peptidase_I"/>
</dbReference>
<sequence length="671" mass="69243">MGIDPRHRSMTSKKLWRGLLVGLAVTALVGTAGVSFAGTSLPERVTLPSPVSEPPAGESTAADPATELHLRVFLAGRDGAGRVSTALAVSDPDSAHYAHYLTPAQYRQRFGATPAQTAQVRDWLAGQGMTVTASTGHYLAADATVGQAAIAFGTEFRAYRIGTDKESYSQIVPVGDVSVPAGIGAAVAAVNGLTSFAWSGSERRSAVRQVPQAKQARTAATYPCSHYWGEHQVNIPTAYGRTTAPTEVCGYTPTQMRQAYGVQGSPYAGKGATVAIVLDGRSPTMEADANRFFAAHGVAGFKPGQYTENLPPDFDCSEWPDGDNPEEALDVETVHIIAPDAKVVFVSAGCAYGEYDFFDAHTRVVDDHLADVVSNSWPGIESDTSPAMITAWELILQQGAIEGIGMNFASGDYGDGSDDSLGRAKVPFPTSDPWATGVGGTSLAIGAGGKVLGEWGWGDTVTAITDAGYAGTPPGTFLMGSGGGLSTKIAQPAYQRGVVPDALASAGGTVPARRVVPDVSADAGTFWLIGYTAPGEPAPVEPGDPGPSDTDPEPGPPVYAERPVGGGTSGSSPLLAALEANAKQATGHALGFVNPALYKLAGTRALHDIGPVNPHHPPITAGVKYCNGDADAEPCLTTLGADLGLTVTPGFDDVTGLGTPTDSFVTAFRLF</sequence>
<keyword evidence="6" id="KW-0106">Calcium</keyword>
<feature type="domain" description="Peptidase S53" evidence="9">
    <location>
        <begin position="250"/>
        <end position="671"/>
    </location>
</feature>
<dbReference type="EMBL" id="BOQN01000068">
    <property type="protein sequence ID" value="GIM93614.1"/>
    <property type="molecule type" value="Genomic_DNA"/>
</dbReference>
<organism evidence="10 11">
    <name type="scientific">Paractinoplanes toevensis</name>
    <dbReference type="NCBI Taxonomy" id="571911"/>
    <lineage>
        <taxon>Bacteria</taxon>
        <taxon>Bacillati</taxon>
        <taxon>Actinomycetota</taxon>
        <taxon>Actinomycetes</taxon>
        <taxon>Micromonosporales</taxon>
        <taxon>Micromonosporaceae</taxon>
        <taxon>Paractinoplanes</taxon>
    </lineage>
</organism>
<evidence type="ECO:0000313" key="11">
    <source>
        <dbReference type="Proteomes" id="UP000677082"/>
    </source>
</evidence>
<reference evidence="10 11" key="1">
    <citation type="submission" date="2021-03" db="EMBL/GenBank/DDBJ databases">
        <title>Whole genome shotgun sequence of Actinoplanes toevensis NBRC 105298.</title>
        <authorList>
            <person name="Komaki H."/>
            <person name="Tamura T."/>
        </authorList>
    </citation>
    <scope>NUCLEOTIDE SEQUENCE [LARGE SCALE GENOMIC DNA]</scope>
    <source>
        <strain evidence="10 11">NBRC 105298</strain>
    </source>
</reference>
<keyword evidence="3" id="KW-0479">Metal-binding</keyword>
<evidence type="ECO:0000256" key="3">
    <source>
        <dbReference type="ARBA" id="ARBA00022723"/>
    </source>
</evidence>
<evidence type="ECO:0000256" key="1">
    <source>
        <dbReference type="ARBA" id="ARBA00001913"/>
    </source>
</evidence>
<protein>
    <submittedName>
        <fullName evidence="10">Serine protease</fullName>
    </submittedName>
</protein>
<evidence type="ECO:0000313" key="10">
    <source>
        <dbReference type="EMBL" id="GIM93614.1"/>
    </source>
</evidence>
<name>A0A919TGD7_9ACTN</name>
<dbReference type="InterPro" id="IPR030400">
    <property type="entry name" value="Sedolisin_dom"/>
</dbReference>
<dbReference type="Gene3D" id="3.40.50.200">
    <property type="entry name" value="Peptidase S8/S53 domain"/>
    <property type="match status" value="1"/>
</dbReference>
<dbReference type="InterPro" id="IPR036852">
    <property type="entry name" value="Peptidase_S8/S53_dom_sf"/>
</dbReference>
<evidence type="ECO:0000256" key="8">
    <source>
        <dbReference type="SAM" id="MobiDB-lite"/>
    </source>
</evidence>
<dbReference type="Pfam" id="PF09286">
    <property type="entry name" value="Pro-kuma_activ"/>
    <property type="match status" value="1"/>
</dbReference>
<accession>A0A919TGD7</accession>
<keyword evidence="11" id="KW-1185">Reference proteome</keyword>
<dbReference type="Proteomes" id="UP000677082">
    <property type="component" value="Unassembled WGS sequence"/>
</dbReference>
<dbReference type="CDD" id="cd04056">
    <property type="entry name" value="Peptidases_S53"/>
    <property type="match status" value="1"/>
</dbReference>
<proteinExistence type="predicted"/>
<dbReference type="GO" id="GO:0046872">
    <property type="term" value="F:metal ion binding"/>
    <property type="evidence" value="ECO:0007669"/>
    <property type="project" value="UniProtKB-KW"/>
</dbReference>
<comment type="cofactor">
    <cofactor evidence="1">
        <name>Ca(2+)</name>
        <dbReference type="ChEBI" id="CHEBI:29108"/>
    </cofactor>
</comment>
<keyword evidence="4" id="KW-0378">Hydrolase</keyword>
<dbReference type="PROSITE" id="PS51695">
    <property type="entry name" value="SEDOLISIN"/>
    <property type="match status" value="1"/>
</dbReference>
<feature type="compositionally biased region" description="Pro residues" evidence="8">
    <location>
        <begin position="536"/>
        <end position="545"/>
    </location>
</feature>
<evidence type="ECO:0000259" key="9">
    <source>
        <dbReference type="PROSITE" id="PS51695"/>
    </source>
</evidence>
<dbReference type="InterPro" id="IPR015366">
    <property type="entry name" value="S53_propep"/>
</dbReference>
<feature type="region of interest" description="Disordered" evidence="8">
    <location>
        <begin position="532"/>
        <end position="572"/>
    </location>
</feature>
<dbReference type="SUPFAM" id="SSF54897">
    <property type="entry name" value="Protease propeptides/inhibitors"/>
    <property type="match status" value="1"/>
</dbReference>
<evidence type="ECO:0000256" key="7">
    <source>
        <dbReference type="ARBA" id="ARBA00023145"/>
    </source>
</evidence>
<evidence type="ECO:0000256" key="6">
    <source>
        <dbReference type="ARBA" id="ARBA00022837"/>
    </source>
</evidence>
<dbReference type="GO" id="GO:0006508">
    <property type="term" value="P:proteolysis"/>
    <property type="evidence" value="ECO:0007669"/>
    <property type="project" value="UniProtKB-KW"/>
</dbReference>
<dbReference type="AlphaFoldDB" id="A0A919TGD7"/>
<dbReference type="PANTHER" id="PTHR14218:SF15">
    <property type="entry name" value="TRIPEPTIDYL-PEPTIDASE 1"/>
    <property type="match status" value="1"/>
</dbReference>
<dbReference type="SMART" id="SM00944">
    <property type="entry name" value="Pro-kuma_activ"/>
    <property type="match status" value="1"/>
</dbReference>
<keyword evidence="2 10" id="KW-0645">Protease</keyword>
<comment type="caution">
    <text evidence="10">The sequence shown here is derived from an EMBL/GenBank/DDBJ whole genome shotgun (WGS) entry which is preliminary data.</text>
</comment>
<keyword evidence="5" id="KW-0720">Serine protease</keyword>
<gene>
    <name evidence="10" type="ORF">Ato02nite_054070</name>
</gene>
<dbReference type="SUPFAM" id="SSF52743">
    <property type="entry name" value="Subtilisin-like"/>
    <property type="match status" value="1"/>
</dbReference>
<dbReference type="GO" id="GO:0004252">
    <property type="term" value="F:serine-type endopeptidase activity"/>
    <property type="evidence" value="ECO:0007669"/>
    <property type="project" value="InterPro"/>
</dbReference>
<keyword evidence="7" id="KW-0865">Zymogen</keyword>
<evidence type="ECO:0000256" key="2">
    <source>
        <dbReference type="ARBA" id="ARBA00022670"/>
    </source>
</evidence>
<feature type="region of interest" description="Disordered" evidence="8">
    <location>
        <begin position="43"/>
        <end position="63"/>
    </location>
</feature>
<evidence type="ECO:0000256" key="5">
    <source>
        <dbReference type="ARBA" id="ARBA00022825"/>
    </source>
</evidence>
<dbReference type="PANTHER" id="PTHR14218">
    <property type="entry name" value="PROTEASE S8 TRIPEPTIDYL PEPTIDASE I CLN2"/>
    <property type="match status" value="1"/>
</dbReference>
<dbReference type="CDD" id="cd11377">
    <property type="entry name" value="Pro-peptidase_S53"/>
    <property type="match status" value="1"/>
</dbReference>
<evidence type="ECO:0000256" key="4">
    <source>
        <dbReference type="ARBA" id="ARBA00022801"/>
    </source>
</evidence>
<dbReference type="GO" id="GO:0008240">
    <property type="term" value="F:tripeptidyl-peptidase activity"/>
    <property type="evidence" value="ECO:0007669"/>
    <property type="project" value="TreeGrafter"/>
</dbReference>